<comment type="caution">
    <text evidence="2">The sequence shown here is derived from an EMBL/GenBank/DDBJ whole genome shotgun (WGS) entry which is preliminary data.</text>
</comment>
<proteinExistence type="predicted"/>
<feature type="region of interest" description="Disordered" evidence="1">
    <location>
        <begin position="42"/>
        <end position="89"/>
    </location>
</feature>
<dbReference type="AlphaFoldDB" id="A0AAD5XIJ8"/>
<sequence>MEIPVPFLPDVKRNAYHDPRYGLEEMFSGRYELSDKPVKTAGIVGGRRRSSALQSVSSADNSVSPNQTPGHNGSITGDSAISNTPSNLNQTACGRKEEVEYISSQYELQLQLFETKYTVYDWTKPPSLNQPKIDINTEDKSTQDENISIQMPINEKDDNMEPA</sequence>
<feature type="region of interest" description="Disordered" evidence="1">
    <location>
        <begin position="123"/>
        <end position="146"/>
    </location>
</feature>
<evidence type="ECO:0000256" key="1">
    <source>
        <dbReference type="SAM" id="MobiDB-lite"/>
    </source>
</evidence>
<feature type="compositionally biased region" description="Polar residues" evidence="1">
    <location>
        <begin position="51"/>
        <end position="89"/>
    </location>
</feature>
<protein>
    <submittedName>
        <fullName evidence="2">Uncharacterized protein</fullName>
    </submittedName>
</protein>
<dbReference type="Proteomes" id="UP001211907">
    <property type="component" value="Unassembled WGS sequence"/>
</dbReference>
<organism evidence="2 3">
    <name type="scientific">Physocladia obscura</name>
    <dbReference type="NCBI Taxonomy" id="109957"/>
    <lineage>
        <taxon>Eukaryota</taxon>
        <taxon>Fungi</taxon>
        <taxon>Fungi incertae sedis</taxon>
        <taxon>Chytridiomycota</taxon>
        <taxon>Chytridiomycota incertae sedis</taxon>
        <taxon>Chytridiomycetes</taxon>
        <taxon>Chytridiales</taxon>
        <taxon>Chytriomycetaceae</taxon>
        <taxon>Physocladia</taxon>
    </lineage>
</organism>
<evidence type="ECO:0000313" key="2">
    <source>
        <dbReference type="EMBL" id="KAJ3131306.1"/>
    </source>
</evidence>
<evidence type="ECO:0000313" key="3">
    <source>
        <dbReference type="Proteomes" id="UP001211907"/>
    </source>
</evidence>
<keyword evidence="3" id="KW-1185">Reference proteome</keyword>
<reference evidence="2" key="1">
    <citation type="submission" date="2020-05" db="EMBL/GenBank/DDBJ databases">
        <title>Phylogenomic resolution of chytrid fungi.</title>
        <authorList>
            <person name="Stajich J.E."/>
            <person name="Amses K."/>
            <person name="Simmons R."/>
            <person name="Seto K."/>
            <person name="Myers J."/>
            <person name="Bonds A."/>
            <person name="Quandt C.A."/>
            <person name="Barry K."/>
            <person name="Liu P."/>
            <person name="Grigoriev I."/>
            <person name="Longcore J.E."/>
            <person name="James T.Y."/>
        </authorList>
    </citation>
    <scope>NUCLEOTIDE SEQUENCE</scope>
    <source>
        <strain evidence="2">JEL0513</strain>
    </source>
</reference>
<dbReference type="EMBL" id="JADGJH010000302">
    <property type="protein sequence ID" value="KAJ3131306.1"/>
    <property type="molecule type" value="Genomic_DNA"/>
</dbReference>
<name>A0AAD5XIJ8_9FUNG</name>
<gene>
    <name evidence="2" type="ORF">HK100_006518</name>
</gene>
<accession>A0AAD5XIJ8</accession>